<evidence type="ECO:0000256" key="1">
    <source>
        <dbReference type="SAM" id="MobiDB-lite"/>
    </source>
</evidence>
<organism evidence="2 3">
    <name type="scientific">Dioszegia hungarica</name>
    <dbReference type="NCBI Taxonomy" id="4972"/>
    <lineage>
        <taxon>Eukaryota</taxon>
        <taxon>Fungi</taxon>
        <taxon>Dikarya</taxon>
        <taxon>Basidiomycota</taxon>
        <taxon>Agaricomycotina</taxon>
        <taxon>Tremellomycetes</taxon>
        <taxon>Tremellales</taxon>
        <taxon>Bulleribasidiaceae</taxon>
        <taxon>Dioszegia</taxon>
    </lineage>
</organism>
<feature type="compositionally biased region" description="Low complexity" evidence="1">
    <location>
        <begin position="86"/>
        <end position="103"/>
    </location>
</feature>
<reference evidence="2" key="1">
    <citation type="journal article" date="2022" name="G3 (Bethesda)">
        <title>High quality genome of the basidiomycete yeast Dioszegia hungarica PDD-24b-2 isolated from cloud water.</title>
        <authorList>
            <person name="Jarrige D."/>
            <person name="Haridas S."/>
            <person name="Bleykasten-Grosshans C."/>
            <person name="Joly M."/>
            <person name="Nadalig T."/>
            <person name="Sancelme M."/>
            <person name="Vuilleumier S."/>
            <person name="Grigoriev I.V."/>
            <person name="Amato P."/>
            <person name="Bringel F."/>
        </authorList>
    </citation>
    <scope>NUCLEOTIDE SEQUENCE</scope>
    <source>
        <strain evidence="2">PDD-24b-2</strain>
    </source>
</reference>
<evidence type="ECO:0000313" key="3">
    <source>
        <dbReference type="Proteomes" id="UP001164286"/>
    </source>
</evidence>
<proteinExistence type="predicted"/>
<protein>
    <submittedName>
        <fullName evidence="2">Uncharacterized protein</fullName>
    </submittedName>
</protein>
<dbReference type="RefSeq" id="XP_052941827.1">
    <property type="nucleotide sequence ID" value="XM_053091666.1"/>
</dbReference>
<dbReference type="Proteomes" id="UP001164286">
    <property type="component" value="Unassembled WGS sequence"/>
</dbReference>
<accession>A0AA38H179</accession>
<evidence type="ECO:0000313" key="2">
    <source>
        <dbReference type="EMBL" id="KAI9632050.1"/>
    </source>
</evidence>
<name>A0AA38H179_9TREE</name>
<feature type="region of interest" description="Disordered" evidence="1">
    <location>
        <begin position="83"/>
        <end position="109"/>
    </location>
</feature>
<dbReference type="AlphaFoldDB" id="A0AA38H179"/>
<gene>
    <name evidence="2" type="ORF">MKK02DRAFT_41694</name>
</gene>
<keyword evidence="3" id="KW-1185">Reference proteome</keyword>
<sequence>MATDSTEAPPTAFVSHNDCWYHIINGPFAMPFKYIKLGRTISGTEQTSQVKIFMTDGGYEAFGRLRGAARKEEMKRLAETFFPDCAEGPEGTGTAEATDTESAPESGEVEARRVKWDYGVIKVEGPTSVSYKGSRYTTYVTKTQPIYGHIIKIVLNGKAKDTNESTGSIQITDPKVIEAYQTFVDNAHAAAYTAVSTGPAHAHLVESEQRSVAKKRAKEEIQTYLGTLARDLCEGRQGGGEIAKASHHDDEPPK</sequence>
<dbReference type="EMBL" id="JAKWFO010000016">
    <property type="protein sequence ID" value="KAI9632050.1"/>
    <property type="molecule type" value="Genomic_DNA"/>
</dbReference>
<comment type="caution">
    <text evidence="2">The sequence shown here is derived from an EMBL/GenBank/DDBJ whole genome shotgun (WGS) entry which is preliminary data.</text>
</comment>
<dbReference type="GeneID" id="77730871"/>